<keyword evidence="4 7" id="KW-0812">Transmembrane</keyword>
<evidence type="ECO:0000256" key="5">
    <source>
        <dbReference type="ARBA" id="ARBA00022989"/>
    </source>
</evidence>
<keyword evidence="3" id="KW-1003">Cell membrane</keyword>
<dbReference type="Pfam" id="PF07690">
    <property type="entry name" value="MFS_1"/>
    <property type="match status" value="1"/>
</dbReference>
<comment type="subcellular location">
    <subcellularLocation>
        <location evidence="1">Cell membrane</location>
        <topology evidence="1">Multi-pass membrane protein</topology>
    </subcellularLocation>
</comment>
<dbReference type="Gene3D" id="1.20.1250.20">
    <property type="entry name" value="MFS general substrate transporter like domains"/>
    <property type="match status" value="1"/>
</dbReference>
<feature type="transmembrane region" description="Helical" evidence="7">
    <location>
        <begin position="309"/>
        <end position="330"/>
    </location>
</feature>
<evidence type="ECO:0000313" key="9">
    <source>
        <dbReference type="EMBL" id="AJQ96033.1"/>
    </source>
</evidence>
<evidence type="ECO:0000259" key="8">
    <source>
        <dbReference type="PROSITE" id="PS50850"/>
    </source>
</evidence>
<organism evidence="9 10">
    <name type="scientific">Gynuella sunshinyii YC6258</name>
    <dbReference type="NCBI Taxonomy" id="1445510"/>
    <lineage>
        <taxon>Bacteria</taxon>
        <taxon>Pseudomonadati</taxon>
        <taxon>Pseudomonadota</taxon>
        <taxon>Gammaproteobacteria</taxon>
        <taxon>Oceanospirillales</taxon>
        <taxon>Saccharospirillaceae</taxon>
        <taxon>Gynuella</taxon>
    </lineage>
</organism>
<feature type="transmembrane region" description="Helical" evidence="7">
    <location>
        <begin position="372"/>
        <end position="389"/>
    </location>
</feature>
<dbReference type="PANTHER" id="PTHR23517:SF2">
    <property type="entry name" value="MULTIDRUG RESISTANCE PROTEIN MDTH"/>
    <property type="match status" value="1"/>
</dbReference>
<accession>A0A0C5VRK9</accession>
<feature type="transmembrane region" description="Helical" evidence="7">
    <location>
        <begin position="342"/>
        <end position="366"/>
    </location>
</feature>
<feature type="domain" description="Major facilitator superfamily (MFS) profile" evidence="8">
    <location>
        <begin position="11"/>
        <end position="394"/>
    </location>
</feature>
<dbReference type="Proteomes" id="UP000032266">
    <property type="component" value="Chromosome"/>
</dbReference>
<dbReference type="HOGENOM" id="CLU_001265_60_0_6"/>
<gene>
    <name evidence="9" type="ORF">YC6258_03997</name>
</gene>
<feature type="transmembrane region" description="Helical" evidence="7">
    <location>
        <begin position="48"/>
        <end position="66"/>
    </location>
</feature>
<name>A0A0C5VRK9_9GAMM</name>
<evidence type="ECO:0000256" key="4">
    <source>
        <dbReference type="ARBA" id="ARBA00022692"/>
    </source>
</evidence>
<dbReference type="GO" id="GO:0005886">
    <property type="term" value="C:plasma membrane"/>
    <property type="evidence" value="ECO:0007669"/>
    <property type="project" value="UniProtKB-SubCell"/>
</dbReference>
<evidence type="ECO:0000313" key="10">
    <source>
        <dbReference type="Proteomes" id="UP000032266"/>
    </source>
</evidence>
<keyword evidence="10" id="KW-1185">Reference proteome</keyword>
<dbReference type="KEGG" id="gsn:YC6258_03997"/>
<dbReference type="GO" id="GO:0022857">
    <property type="term" value="F:transmembrane transporter activity"/>
    <property type="evidence" value="ECO:0007669"/>
    <property type="project" value="InterPro"/>
</dbReference>
<keyword evidence="6 7" id="KW-0472">Membrane</keyword>
<feature type="transmembrane region" description="Helical" evidence="7">
    <location>
        <begin position="285"/>
        <end position="303"/>
    </location>
</feature>
<evidence type="ECO:0000256" key="6">
    <source>
        <dbReference type="ARBA" id="ARBA00023136"/>
    </source>
</evidence>
<sequence length="408" mass="44422">MFKLMGRFPAVVWVIICGTFLSRFTYFMIWPFLAVLLYRQFGMSEGQVGLILGLGSLSGTTIGLWIGHLSDRIGRSKIILAGCGLGVLAFLAMATAEHVYSYIFGIMATGISRAMLEPPGKALISDAIEDIPVRELAFHLRYYLLNLGAAAGPVVGLTFGLVGQQQTFLLTAVSFVLYMVGLMVVFKRHKPDTPQPARSATGGLAATVSLLMQDRAFLLLVLANILVMLCYAQIDAPLLQYLSLAGTDYAVSLVTWLVVANAATILCLQFPLLKLMRLWPLDTRINVSLMFFALAFIMFLLIPPESARLWIVAVVVLSAGEVVLFPTLGLKIDRLAPAHLKGSYFGAAGLYGYGYALGPVVGGFLLQYFGGQVLWGTMFLLVLLALVLVHRSRNAARPVFETELTVSQ</sequence>
<feature type="transmembrane region" description="Helical" evidence="7">
    <location>
        <begin position="254"/>
        <end position="273"/>
    </location>
</feature>
<feature type="transmembrane region" description="Helical" evidence="7">
    <location>
        <begin position="12"/>
        <end position="36"/>
    </location>
</feature>
<proteinExistence type="predicted"/>
<feature type="transmembrane region" description="Helical" evidence="7">
    <location>
        <begin position="78"/>
        <end position="94"/>
    </location>
</feature>
<dbReference type="PROSITE" id="PS50850">
    <property type="entry name" value="MFS"/>
    <property type="match status" value="1"/>
</dbReference>
<dbReference type="InterPro" id="IPR011701">
    <property type="entry name" value="MFS"/>
</dbReference>
<dbReference type="SUPFAM" id="SSF103473">
    <property type="entry name" value="MFS general substrate transporter"/>
    <property type="match status" value="1"/>
</dbReference>
<protein>
    <submittedName>
        <fullName evidence="9">Arabinose efflux permease</fullName>
    </submittedName>
</protein>
<dbReference type="InterPro" id="IPR020846">
    <property type="entry name" value="MFS_dom"/>
</dbReference>
<keyword evidence="5 7" id="KW-1133">Transmembrane helix</keyword>
<dbReference type="AlphaFoldDB" id="A0A0C5VRK9"/>
<dbReference type="EMBL" id="CP007142">
    <property type="protein sequence ID" value="AJQ96033.1"/>
    <property type="molecule type" value="Genomic_DNA"/>
</dbReference>
<dbReference type="InterPro" id="IPR050171">
    <property type="entry name" value="MFS_Transporters"/>
</dbReference>
<feature type="transmembrane region" description="Helical" evidence="7">
    <location>
        <begin position="216"/>
        <end position="234"/>
    </location>
</feature>
<reference evidence="9 10" key="1">
    <citation type="submission" date="2014-01" db="EMBL/GenBank/DDBJ databases">
        <title>Full genme sequencing of cellulolytic bacterium Gynuella sunshinyii YC6258T gen. nov., sp. nov.</title>
        <authorList>
            <person name="Khan H."/>
            <person name="Chung E.J."/>
            <person name="Chung Y.R."/>
        </authorList>
    </citation>
    <scope>NUCLEOTIDE SEQUENCE [LARGE SCALE GENOMIC DNA]</scope>
    <source>
        <strain evidence="9 10">YC6258</strain>
    </source>
</reference>
<dbReference type="STRING" id="1445510.YC6258_03997"/>
<dbReference type="PANTHER" id="PTHR23517">
    <property type="entry name" value="RESISTANCE PROTEIN MDTM, PUTATIVE-RELATED-RELATED"/>
    <property type="match status" value="1"/>
</dbReference>
<evidence type="ECO:0000256" key="7">
    <source>
        <dbReference type="SAM" id="Phobius"/>
    </source>
</evidence>
<feature type="transmembrane region" description="Helical" evidence="7">
    <location>
        <begin position="142"/>
        <end position="162"/>
    </location>
</feature>
<dbReference type="CDD" id="cd17329">
    <property type="entry name" value="MFS_MdtH_MDR_like"/>
    <property type="match status" value="1"/>
</dbReference>
<evidence type="ECO:0000256" key="2">
    <source>
        <dbReference type="ARBA" id="ARBA00022448"/>
    </source>
</evidence>
<keyword evidence="2" id="KW-0813">Transport</keyword>
<feature type="transmembrane region" description="Helical" evidence="7">
    <location>
        <begin position="168"/>
        <end position="186"/>
    </location>
</feature>
<evidence type="ECO:0000256" key="1">
    <source>
        <dbReference type="ARBA" id="ARBA00004651"/>
    </source>
</evidence>
<dbReference type="PATRIC" id="fig|1445510.3.peg.3971"/>
<dbReference type="InterPro" id="IPR036259">
    <property type="entry name" value="MFS_trans_sf"/>
</dbReference>
<evidence type="ECO:0000256" key="3">
    <source>
        <dbReference type="ARBA" id="ARBA00022475"/>
    </source>
</evidence>